<evidence type="ECO:0000256" key="4">
    <source>
        <dbReference type="ARBA" id="ARBA00022825"/>
    </source>
</evidence>
<dbReference type="InterPro" id="IPR038565">
    <property type="entry name" value="CLIP_sf"/>
</dbReference>
<reference evidence="10" key="2">
    <citation type="submission" date="2020-05" db="UniProtKB">
        <authorList>
            <consortium name="EnsemblMetazoa"/>
        </authorList>
    </citation>
    <scope>IDENTIFICATION</scope>
    <source>
        <strain evidence="10">Epiroticus2</strain>
    </source>
</reference>
<feature type="signal peptide" evidence="8">
    <location>
        <begin position="1"/>
        <end position="25"/>
    </location>
</feature>
<dbReference type="GO" id="GO:0008236">
    <property type="term" value="F:serine-type peptidase activity"/>
    <property type="evidence" value="ECO:0007669"/>
    <property type="project" value="UniProtKB-KW"/>
</dbReference>
<evidence type="ECO:0000256" key="8">
    <source>
        <dbReference type="SAM" id="SignalP"/>
    </source>
</evidence>
<dbReference type="SUPFAM" id="SSF50494">
    <property type="entry name" value="Trypsin-like serine proteases"/>
    <property type="match status" value="2"/>
</dbReference>
<dbReference type="InterPro" id="IPR022700">
    <property type="entry name" value="CLIP"/>
</dbReference>
<reference evidence="11" key="1">
    <citation type="submission" date="2013-03" db="EMBL/GenBank/DDBJ databases">
        <title>The Genome Sequence of Anopheles epiroticus epiroticus2.</title>
        <authorList>
            <consortium name="The Broad Institute Genomics Platform"/>
            <person name="Neafsey D.E."/>
            <person name="Howell P."/>
            <person name="Walker B."/>
            <person name="Young S.K."/>
            <person name="Zeng Q."/>
            <person name="Gargeya S."/>
            <person name="Fitzgerald M."/>
            <person name="Haas B."/>
            <person name="Abouelleil A."/>
            <person name="Allen A.W."/>
            <person name="Alvarado L."/>
            <person name="Arachchi H.M."/>
            <person name="Berlin A.M."/>
            <person name="Chapman S.B."/>
            <person name="Gainer-Dewar J."/>
            <person name="Goldberg J."/>
            <person name="Griggs A."/>
            <person name="Gujja S."/>
            <person name="Hansen M."/>
            <person name="Howarth C."/>
            <person name="Imamovic A."/>
            <person name="Ireland A."/>
            <person name="Larimer J."/>
            <person name="McCowan C."/>
            <person name="Murphy C."/>
            <person name="Pearson M."/>
            <person name="Poon T.W."/>
            <person name="Priest M."/>
            <person name="Roberts A."/>
            <person name="Saif S."/>
            <person name="Shea T."/>
            <person name="Sisk P."/>
            <person name="Sykes S."/>
            <person name="Wortman J."/>
            <person name="Nusbaum C."/>
            <person name="Birren B."/>
        </authorList>
    </citation>
    <scope>NUCLEOTIDE SEQUENCE [LARGE SCALE GENOMIC DNA]</scope>
    <source>
        <strain evidence="11">Epiroticus2</strain>
    </source>
</reference>
<dbReference type="Proteomes" id="UP000075885">
    <property type="component" value="Unassembled WGS sequence"/>
</dbReference>
<evidence type="ECO:0000256" key="5">
    <source>
        <dbReference type="ARBA" id="ARBA00023145"/>
    </source>
</evidence>
<keyword evidence="1" id="KW-0645">Protease</keyword>
<dbReference type="STRING" id="199890.A0A182PNA6"/>
<name>A0A182PNA6_9DIPT</name>
<evidence type="ECO:0000256" key="2">
    <source>
        <dbReference type="ARBA" id="ARBA00022729"/>
    </source>
</evidence>
<evidence type="ECO:0000256" key="7">
    <source>
        <dbReference type="ARBA" id="ARBA00023180"/>
    </source>
</evidence>
<keyword evidence="5" id="KW-0865">Zymogen</keyword>
<feature type="domain" description="Clip" evidence="9">
    <location>
        <begin position="143"/>
        <end position="196"/>
    </location>
</feature>
<dbReference type="AlphaFoldDB" id="A0A182PNA6"/>
<evidence type="ECO:0000256" key="1">
    <source>
        <dbReference type="ARBA" id="ARBA00022670"/>
    </source>
</evidence>
<dbReference type="Gene3D" id="3.30.1640.30">
    <property type="match status" value="2"/>
</dbReference>
<protein>
    <submittedName>
        <fullName evidence="10">CLIP domain-containing serine protease</fullName>
    </submittedName>
</protein>
<dbReference type="FunFam" id="3.30.1640.30:FF:000001">
    <property type="entry name" value="Serine protease 7"/>
    <property type="match status" value="1"/>
</dbReference>
<keyword evidence="11" id="KW-1185">Reference proteome</keyword>
<feature type="domain" description="Clip" evidence="9">
    <location>
        <begin position="31"/>
        <end position="85"/>
    </location>
</feature>
<dbReference type="Pfam" id="PF12032">
    <property type="entry name" value="CLIP"/>
    <property type="match status" value="2"/>
</dbReference>
<evidence type="ECO:0000313" key="10">
    <source>
        <dbReference type="EnsemblMetazoa" id="AEPI008431-PA"/>
    </source>
</evidence>
<evidence type="ECO:0000256" key="3">
    <source>
        <dbReference type="ARBA" id="ARBA00022801"/>
    </source>
</evidence>
<dbReference type="VEuPathDB" id="VectorBase:AEPI008431"/>
<keyword evidence="7" id="KW-0325">Glycoprotein</keyword>
<evidence type="ECO:0000313" key="11">
    <source>
        <dbReference type="Proteomes" id="UP000075885"/>
    </source>
</evidence>
<accession>A0A182PNA6</accession>
<dbReference type="EnsemblMetazoa" id="AEPI008431-RA">
    <property type="protein sequence ID" value="AEPI008431-PA"/>
    <property type="gene ID" value="AEPI008431"/>
</dbReference>
<organism evidence="10 11">
    <name type="scientific">Anopheles epiroticus</name>
    <dbReference type="NCBI Taxonomy" id="199890"/>
    <lineage>
        <taxon>Eukaryota</taxon>
        <taxon>Metazoa</taxon>
        <taxon>Ecdysozoa</taxon>
        <taxon>Arthropoda</taxon>
        <taxon>Hexapoda</taxon>
        <taxon>Insecta</taxon>
        <taxon>Pterygota</taxon>
        <taxon>Neoptera</taxon>
        <taxon>Endopterygota</taxon>
        <taxon>Diptera</taxon>
        <taxon>Nematocera</taxon>
        <taxon>Culicoidea</taxon>
        <taxon>Culicidae</taxon>
        <taxon>Anophelinae</taxon>
        <taxon>Anopheles</taxon>
    </lineage>
</organism>
<dbReference type="SMART" id="SM00680">
    <property type="entry name" value="CLIP"/>
    <property type="match status" value="2"/>
</dbReference>
<feature type="chain" id="PRO_5034637333" evidence="8">
    <location>
        <begin position="26"/>
        <end position="272"/>
    </location>
</feature>
<keyword evidence="2 8" id="KW-0732">Signal</keyword>
<dbReference type="PROSITE" id="PS51888">
    <property type="entry name" value="CLIP"/>
    <property type="match status" value="2"/>
</dbReference>
<dbReference type="InterPro" id="IPR009003">
    <property type="entry name" value="Peptidase_S1_PA"/>
</dbReference>
<keyword evidence="6" id="KW-1015">Disulfide bond</keyword>
<dbReference type="GO" id="GO:0006508">
    <property type="term" value="P:proteolysis"/>
    <property type="evidence" value="ECO:0007669"/>
    <property type="project" value="UniProtKB-KW"/>
</dbReference>
<sequence length="272" mass="29575">MSPKAGRFLLLLVCVICAVTGASVALNPHDGCQTPDGKAGTCVYIRSCLPIRQLLLKKENMTPEDRSFVMKSNCGQQGRSVLVCCPLVRKLTGRFDAPVELPPPGECGKMLSDRIVGGEVTSIDAYPWLARIQYFKGKATEMPCQSPDMKDGICVTVAQCPLIQRLLNQPLLTSNVVRFLEASRCGALDGKVLVCCAAPQDVVPITTTAPRPVQTRPPAGTSPVGNRLSYDAQLQLLPGACGIHYTDRIIGGERTQLDEYPWTALIQHRRRT</sequence>
<proteinExistence type="predicted"/>
<keyword evidence="4" id="KW-0720">Serine protease</keyword>
<evidence type="ECO:0000256" key="6">
    <source>
        <dbReference type="ARBA" id="ARBA00023157"/>
    </source>
</evidence>
<keyword evidence="3" id="KW-0378">Hydrolase</keyword>
<evidence type="ECO:0000259" key="9">
    <source>
        <dbReference type="PROSITE" id="PS51888"/>
    </source>
</evidence>